<proteinExistence type="predicted"/>
<feature type="region of interest" description="Disordered" evidence="1">
    <location>
        <begin position="1"/>
        <end position="55"/>
    </location>
</feature>
<sequence>MGTQQQRIRELHVKPSPSISVSNLRGEPLRNSSQLASQTKPRGEQKPASIKPNCLCSPTNHPGSFRCRIHRNSLARTSMSVGSKLSMLADKPGALQA</sequence>
<name>A0AAF1B3X5_DAUCS</name>
<reference evidence="2" key="2">
    <citation type="submission" date="2022-03" db="EMBL/GenBank/DDBJ databases">
        <title>Draft title - Genomic analysis of global carrot germplasm unveils the trajectory of domestication and the origin of high carotenoid orange carrot.</title>
        <authorList>
            <person name="Iorizzo M."/>
            <person name="Ellison S."/>
            <person name="Senalik D."/>
            <person name="Macko-Podgorni A."/>
            <person name="Grzebelus D."/>
            <person name="Bostan H."/>
            <person name="Rolling W."/>
            <person name="Curaba J."/>
            <person name="Simon P."/>
        </authorList>
    </citation>
    <scope>NUCLEOTIDE SEQUENCE</scope>
    <source>
        <tissue evidence="2">Leaf</tissue>
    </source>
</reference>
<dbReference type="EMBL" id="CP093347">
    <property type="protein sequence ID" value="WOH03097.1"/>
    <property type="molecule type" value="Genomic_DNA"/>
</dbReference>
<evidence type="ECO:0000256" key="1">
    <source>
        <dbReference type="SAM" id="MobiDB-lite"/>
    </source>
</evidence>
<dbReference type="PANTHER" id="PTHR33132:SF135">
    <property type="entry name" value="OS02G0799700 PROTEIN"/>
    <property type="match status" value="1"/>
</dbReference>
<evidence type="ECO:0000313" key="2">
    <source>
        <dbReference type="EMBL" id="WOH03097.1"/>
    </source>
</evidence>
<feature type="compositionally biased region" description="Polar residues" evidence="1">
    <location>
        <begin position="30"/>
        <end position="40"/>
    </location>
</feature>
<dbReference type="Proteomes" id="UP000077755">
    <property type="component" value="Chromosome 5"/>
</dbReference>
<keyword evidence="3" id="KW-1185">Reference proteome</keyword>
<dbReference type="AlphaFoldDB" id="A0AAF1B3X5"/>
<dbReference type="PANTHER" id="PTHR33132">
    <property type="entry name" value="OSJNBB0118P14.9 PROTEIN"/>
    <property type="match status" value="1"/>
</dbReference>
<organism evidence="2 3">
    <name type="scientific">Daucus carota subsp. sativus</name>
    <name type="common">Carrot</name>
    <dbReference type="NCBI Taxonomy" id="79200"/>
    <lineage>
        <taxon>Eukaryota</taxon>
        <taxon>Viridiplantae</taxon>
        <taxon>Streptophyta</taxon>
        <taxon>Embryophyta</taxon>
        <taxon>Tracheophyta</taxon>
        <taxon>Spermatophyta</taxon>
        <taxon>Magnoliopsida</taxon>
        <taxon>eudicotyledons</taxon>
        <taxon>Gunneridae</taxon>
        <taxon>Pentapetalae</taxon>
        <taxon>asterids</taxon>
        <taxon>campanulids</taxon>
        <taxon>Apiales</taxon>
        <taxon>Apiaceae</taxon>
        <taxon>Apioideae</taxon>
        <taxon>Scandiceae</taxon>
        <taxon>Daucinae</taxon>
        <taxon>Daucus</taxon>
        <taxon>Daucus sect. Daucus</taxon>
    </lineage>
</organism>
<protein>
    <submittedName>
        <fullName evidence="2">Uncharacterized protein</fullName>
    </submittedName>
</protein>
<evidence type="ECO:0000313" key="3">
    <source>
        <dbReference type="Proteomes" id="UP000077755"/>
    </source>
</evidence>
<gene>
    <name evidence="2" type="ORF">DCAR_0522489</name>
</gene>
<reference evidence="2" key="1">
    <citation type="journal article" date="2016" name="Nat. Genet.">
        <title>A high-quality carrot genome assembly provides new insights into carotenoid accumulation and asterid genome evolution.</title>
        <authorList>
            <person name="Iorizzo M."/>
            <person name="Ellison S."/>
            <person name="Senalik D."/>
            <person name="Zeng P."/>
            <person name="Satapoomin P."/>
            <person name="Huang J."/>
            <person name="Bowman M."/>
            <person name="Iovene M."/>
            <person name="Sanseverino W."/>
            <person name="Cavagnaro P."/>
            <person name="Yildiz M."/>
            <person name="Macko-Podgorni A."/>
            <person name="Moranska E."/>
            <person name="Grzebelus E."/>
            <person name="Grzebelus D."/>
            <person name="Ashrafi H."/>
            <person name="Zheng Z."/>
            <person name="Cheng S."/>
            <person name="Spooner D."/>
            <person name="Van Deynze A."/>
            <person name="Simon P."/>
        </authorList>
    </citation>
    <scope>NUCLEOTIDE SEQUENCE</scope>
    <source>
        <tissue evidence="2">Leaf</tissue>
    </source>
</reference>
<accession>A0AAF1B3X5</accession>